<comment type="caution">
    <text evidence="2">The sequence shown here is derived from an EMBL/GenBank/DDBJ whole genome shotgun (WGS) entry which is preliminary data.</text>
</comment>
<feature type="compositionally biased region" description="Basic and acidic residues" evidence="1">
    <location>
        <begin position="225"/>
        <end position="239"/>
    </location>
</feature>
<name>A0A8T4GHT0_9EURY</name>
<dbReference type="EMBL" id="JAGGKQ010000018">
    <property type="protein sequence ID" value="MBP1923267.1"/>
    <property type="molecule type" value="Genomic_DNA"/>
</dbReference>
<feature type="region of interest" description="Disordered" evidence="1">
    <location>
        <begin position="217"/>
        <end position="246"/>
    </location>
</feature>
<gene>
    <name evidence="2" type="ORF">J2751_002306</name>
</gene>
<keyword evidence="3" id="KW-1185">Reference proteome</keyword>
<feature type="region of interest" description="Disordered" evidence="1">
    <location>
        <begin position="259"/>
        <end position="283"/>
    </location>
</feature>
<evidence type="ECO:0000313" key="3">
    <source>
        <dbReference type="Proteomes" id="UP000823588"/>
    </source>
</evidence>
<dbReference type="RefSeq" id="WP_209486097.1">
    <property type="nucleotide sequence ID" value="NZ_JAGGKQ010000018.1"/>
</dbReference>
<feature type="region of interest" description="Disordered" evidence="1">
    <location>
        <begin position="1"/>
        <end position="33"/>
    </location>
</feature>
<dbReference type="Proteomes" id="UP000823588">
    <property type="component" value="Unassembled WGS sequence"/>
</dbReference>
<feature type="compositionally biased region" description="Basic and acidic residues" evidence="1">
    <location>
        <begin position="259"/>
        <end position="274"/>
    </location>
</feature>
<feature type="compositionally biased region" description="Acidic residues" evidence="1">
    <location>
        <begin position="1"/>
        <end position="11"/>
    </location>
</feature>
<protein>
    <submittedName>
        <fullName evidence="2">Tetratricopeptide (TPR) repeat protein</fullName>
    </submittedName>
</protein>
<dbReference type="AlphaFoldDB" id="A0A8T4GHT0"/>
<evidence type="ECO:0000313" key="2">
    <source>
        <dbReference type="EMBL" id="MBP1923267.1"/>
    </source>
</evidence>
<sequence length="283" mass="32596">MSNQPESEEDSIDRTDIETAPSLQETDLEDAPVKTLTELDYQESIQNIGNIDSQLDNLSDATAYIQRVQSAIKDLKSECGITSLQELDESVESRYVKIGEVLIEQVDDEEVLFKTSDEPEKLVTDIEDYFDALEDEYERQSALKRAREDLKECRAELEDHPGTDVNEAISIYKDQQEKLETAHHFLQLKDGECSRCGVKWENISKNRRSEIEQKLEELEEEFEPDGGKFDENFARETKTSVDSSLDELEDLQNKIRGLEDEIDRHERQDTDTLDRLSTTYVEG</sequence>
<reference evidence="2" key="1">
    <citation type="submission" date="2021-03" db="EMBL/GenBank/DDBJ databases">
        <title>Genomic Encyclopedia of Type Strains, Phase IV (KMG-IV): sequencing the most valuable type-strain genomes for metagenomic binning, comparative biology and taxonomic classification.</title>
        <authorList>
            <person name="Goeker M."/>
        </authorList>
    </citation>
    <scope>NUCLEOTIDE SEQUENCE</scope>
    <source>
        <strain evidence="2">DSM 23564</strain>
    </source>
</reference>
<accession>A0A8T4GHT0</accession>
<organism evidence="2 3">
    <name type="scientific">Halorubrum alkaliphilum</name>
    <dbReference type="NCBI Taxonomy" id="261290"/>
    <lineage>
        <taxon>Archaea</taxon>
        <taxon>Methanobacteriati</taxon>
        <taxon>Methanobacteriota</taxon>
        <taxon>Stenosarchaea group</taxon>
        <taxon>Halobacteria</taxon>
        <taxon>Halobacteriales</taxon>
        <taxon>Haloferacaceae</taxon>
        <taxon>Halorubrum</taxon>
    </lineage>
</organism>
<proteinExistence type="predicted"/>
<evidence type="ECO:0000256" key="1">
    <source>
        <dbReference type="SAM" id="MobiDB-lite"/>
    </source>
</evidence>